<keyword evidence="3" id="KW-1185">Reference proteome</keyword>
<feature type="transmembrane region" description="Helical" evidence="1">
    <location>
        <begin position="324"/>
        <end position="345"/>
    </location>
</feature>
<feature type="transmembrane region" description="Helical" evidence="1">
    <location>
        <begin position="260"/>
        <end position="288"/>
    </location>
</feature>
<feature type="transmembrane region" description="Helical" evidence="1">
    <location>
        <begin position="295"/>
        <end position="312"/>
    </location>
</feature>
<reference evidence="2 3" key="1">
    <citation type="submission" date="2012-12" db="EMBL/GenBank/DDBJ databases">
        <title>Genome assembly of Fulvivirga imtechensis AK7.</title>
        <authorList>
            <person name="Nupur N."/>
            <person name="Khatri I."/>
            <person name="Kumar R."/>
            <person name="Subramanian S."/>
            <person name="Pinnaka A."/>
        </authorList>
    </citation>
    <scope>NUCLEOTIDE SEQUENCE [LARGE SCALE GENOMIC DNA]</scope>
    <source>
        <strain evidence="2 3">AK7</strain>
    </source>
</reference>
<feature type="transmembrane region" description="Helical" evidence="1">
    <location>
        <begin position="228"/>
        <end position="248"/>
    </location>
</feature>
<keyword evidence="1" id="KW-0472">Membrane</keyword>
<evidence type="ECO:0008006" key="4">
    <source>
        <dbReference type="Google" id="ProtNLM"/>
    </source>
</evidence>
<dbReference type="PATRIC" id="fig|1237149.3.peg.1958"/>
<feature type="transmembrane region" description="Helical" evidence="1">
    <location>
        <begin position="174"/>
        <end position="191"/>
    </location>
</feature>
<organism evidence="2 3">
    <name type="scientific">Fulvivirga imtechensis AK7</name>
    <dbReference type="NCBI Taxonomy" id="1237149"/>
    <lineage>
        <taxon>Bacteria</taxon>
        <taxon>Pseudomonadati</taxon>
        <taxon>Bacteroidota</taxon>
        <taxon>Cytophagia</taxon>
        <taxon>Cytophagales</taxon>
        <taxon>Fulvivirgaceae</taxon>
        <taxon>Fulvivirga</taxon>
    </lineage>
</organism>
<evidence type="ECO:0000313" key="3">
    <source>
        <dbReference type="Proteomes" id="UP000011135"/>
    </source>
</evidence>
<evidence type="ECO:0000256" key="1">
    <source>
        <dbReference type="SAM" id="Phobius"/>
    </source>
</evidence>
<gene>
    <name evidence="2" type="ORF">C900_02003</name>
</gene>
<dbReference type="STRING" id="1237149.C900_02003"/>
<feature type="transmembrane region" description="Helical" evidence="1">
    <location>
        <begin position="67"/>
        <end position="84"/>
    </location>
</feature>
<dbReference type="EMBL" id="AMZN01000029">
    <property type="protein sequence ID" value="ELR72008.1"/>
    <property type="molecule type" value="Genomic_DNA"/>
</dbReference>
<evidence type="ECO:0000313" key="2">
    <source>
        <dbReference type="EMBL" id="ELR72008.1"/>
    </source>
</evidence>
<dbReference type="RefSeq" id="WP_009579450.1">
    <property type="nucleotide sequence ID" value="NZ_AMZN01000029.1"/>
</dbReference>
<sequence>MQNRKLLPFILPIVMLSLLAGIWAGWIRIGWDFPLSATAGKHGALMVGSFLGTLISLERAVVLKKHWSMLVPALSGISLLFFLFNVDVWAFAFLTAGSLGQAIMMAYFLDKHKELHMSVMLSGSICWLTGNLMWLAYQSYPLAVPWWIGFLLLMITGERLELTQFLPVKKYKRQLLMVALGIFMIGIIIPFHGNGRYLAAAGLILTGLWLLKYDMATKSIKKEGQHRYSAVLLLTGYFWLISSGVLIISGDIYGFMYDAVLHTFFIGFVFSMIFAHGPVILPGVLGIVARPYHRILYFWAVLLHASLILRVGADLYSNVELRMWGGQLNGIAILAFFATMAALMIRAVKHNSYKRNGNVSTAFIDSNGLLQWNKNENLKDESK</sequence>
<dbReference type="Proteomes" id="UP000011135">
    <property type="component" value="Unassembled WGS sequence"/>
</dbReference>
<keyword evidence="1" id="KW-1133">Transmembrane helix</keyword>
<keyword evidence="1" id="KW-0812">Transmembrane</keyword>
<protein>
    <recommendedName>
        <fullName evidence="4">NnrS protein involved in response to NO</fullName>
    </recommendedName>
</protein>
<feature type="transmembrane region" description="Helical" evidence="1">
    <location>
        <begin position="33"/>
        <end position="55"/>
    </location>
</feature>
<name>L8JUU5_9BACT</name>
<dbReference type="eggNOG" id="COG4243">
    <property type="taxonomic scope" value="Bacteria"/>
</dbReference>
<feature type="transmembrane region" description="Helical" evidence="1">
    <location>
        <begin position="197"/>
        <end position="216"/>
    </location>
</feature>
<proteinExistence type="predicted"/>
<accession>L8JUU5</accession>
<comment type="caution">
    <text evidence="2">The sequence shown here is derived from an EMBL/GenBank/DDBJ whole genome shotgun (WGS) entry which is preliminary data.</text>
</comment>
<dbReference type="AlphaFoldDB" id="L8JUU5"/>
<feature type="transmembrane region" description="Helical" evidence="1">
    <location>
        <begin position="7"/>
        <end position="27"/>
    </location>
</feature>
<feature type="transmembrane region" description="Helical" evidence="1">
    <location>
        <begin position="143"/>
        <end position="162"/>
    </location>
</feature>